<evidence type="ECO:0000313" key="7">
    <source>
        <dbReference type="Proteomes" id="UP000523447"/>
    </source>
</evidence>
<dbReference type="SUPFAM" id="SSF56059">
    <property type="entry name" value="Glutathione synthetase ATP-binding domain-like"/>
    <property type="match status" value="1"/>
</dbReference>
<dbReference type="GO" id="GO:0005524">
    <property type="term" value="F:ATP binding"/>
    <property type="evidence" value="ECO:0007669"/>
    <property type="project" value="UniProtKB-UniRule"/>
</dbReference>
<reference evidence="6 7" key="1">
    <citation type="submission" date="2020-04" db="EMBL/GenBank/DDBJ databases">
        <title>MicrobeNet Type strains.</title>
        <authorList>
            <person name="Nicholson A.C."/>
        </authorList>
    </citation>
    <scope>NUCLEOTIDE SEQUENCE [LARGE SCALE GENOMIC DNA]</scope>
    <source>
        <strain evidence="6 7">DSM 44445</strain>
    </source>
</reference>
<feature type="domain" description="ATP-grasp" evidence="5">
    <location>
        <begin position="107"/>
        <end position="326"/>
    </location>
</feature>
<dbReference type="PANTHER" id="PTHR43585">
    <property type="entry name" value="FUMIPYRROLE BIOSYNTHESIS PROTEIN C"/>
    <property type="match status" value="1"/>
</dbReference>
<comment type="caution">
    <text evidence="6">The sequence shown here is derived from an EMBL/GenBank/DDBJ whole genome shotgun (WGS) entry which is preliminary data.</text>
</comment>
<dbReference type="Pfam" id="PF13535">
    <property type="entry name" value="ATP-grasp_4"/>
    <property type="match status" value="1"/>
</dbReference>
<evidence type="ECO:0000259" key="5">
    <source>
        <dbReference type="PROSITE" id="PS50975"/>
    </source>
</evidence>
<dbReference type="RefSeq" id="WP_157171476.1">
    <property type="nucleotide sequence ID" value="NZ_CAWPHS010000012.1"/>
</dbReference>
<dbReference type="EMBL" id="JAAXPE010000002">
    <property type="protein sequence ID" value="NKY84712.1"/>
    <property type="molecule type" value="Genomic_DNA"/>
</dbReference>
<keyword evidence="1" id="KW-0436">Ligase</keyword>
<dbReference type="AlphaFoldDB" id="A0A7X6RG32"/>
<evidence type="ECO:0000256" key="3">
    <source>
        <dbReference type="ARBA" id="ARBA00022840"/>
    </source>
</evidence>
<dbReference type="InterPro" id="IPR052032">
    <property type="entry name" value="ATP-dep_AA_Ligase"/>
</dbReference>
<evidence type="ECO:0000313" key="6">
    <source>
        <dbReference type="EMBL" id="NKY84712.1"/>
    </source>
</evidence>
<proteinExistence type="predicted"/>
<organism evidence="6 7">
    <name type="scientific">Nocardia veterana</name>
    <dbReference type="NCBI Taxonomy" id="132249"/>
    <lineage>
        <taxon>Bacteria</taxon>
        <taxon>Bacillati</taxon>
        <taxon>Actinomycetota</taxon>
        <taxon>Actinomycetes</taxon>
        <taxon>Mycobacteriales</taxon>
        <taxon>Nocardiaceae</taxon>
        <taxon>Nocardia</taxon>
    </lineage>
</organism>
<evidence type="ECO:0000256" key="1">
    <source>
        <dbReference type="ARBA" id="ARBA00022598"/>
    </source>
</evidence>
<dbReference type="Gene3D" id="3.30.1490.20">
    <property type="entry name" value="ATP-grasp fold, A domain"/>
    <property type="match status" value="1"/>
</dbReference>
<evidence type="ECO:0000256" key="4">
    <source>
        <dbReference type="PROSITE-ProRule" id="PRU00409"/>
    </source>
</evidence>
<dbReference type="GO" id="GO:0016874">
    <property type="term" value="F:ligase activity"/>
    <property type="evidence" value="ECO:0007669"/>
    <property type="project" value="UniProtKB-KW"/>
</dbReference>
<accession>A0A7X6RG32</accession>
<dbReference type="Gene3D" id="3.40.50.20">
    <property type="match status" value="1"/>
</dbReference>
<dbReference type="Gene3D" id="3.30.470.20">
    <property type="entry name" value="ATP-grasp fold, B domain"/>
    <property type="match status" value="1"/>
</dbReference>
<keyword evidence="2 4" id="KW-0547">Nucleotide-binding</keyword>
<dbReference type="Proteomes" id="UP000523447">
    <property type="component" value="Unassembled WGS sequence"/>
</dbReference>
<name>A0A7X6RG32_9NOCA</name>
<dbReference type="GO" id="GO:0046872">
    <property type="term" value="F:metal ion binding"/>
    <property type="evidence" value="ECO:0007669"/>
    <property type="project" value="InterPro"/>
</dbReference>
<sequence>MVTVLVATRPQLVAPYLPRIDGPVHCLIPAGTEHLWRAAGVTAPLHTVGSWSDYTALAAAVAPLPVTRIISTDEITIAAAGFLRTRFGVAGQGWEQALAFTDKATMKRRLAEAGISVTGWGVARSFDEASAVADRLGWPVVVKPRRGFGALGTTKVETAQQMSEFAAAGRFTPQVGDGDDYAAMLRASGVYDALDAAPDGFLVERCVDAAAEYSCDMVVVDGERRFALTTRYPTTILDAVGSGRIAEFIGLPADDPEAESVEALTTRAIAVLGLRTGQVHCEIFRTRSGDYLLGEIACRAGGAGLPMMAQILFGINTIAAGVEIAVGRDPGRPTPRAYRSLVAVGVPLANGLVIAVPTVDQLRAIPGVAHADLRVRVGETYGGSMGSCAAAAYLYFEPQPGELVDLRMDDIRAAAAALFTVVPEHTAALDAVG</sequence>
<protein>
    <submittedName>
        <fullName evidence="6">ATP-grasp domain-containing protein</fullName>
    </submittedName>
</protein>
<dbReference type="InterPro" id="IPR011761">
    <property type="entry name" value="ATP-grasp"/>
</dbReference>
<evidence type="ECO:0000256" key="2">
    <source>
        <dbReference type="ARBA" id="ARBA00022741"/>
    </source>
</evidence>
<dbReference type="PANTHER" id="PTHR43585:SF2">
    <property type="entry name" value="ATP-GRASP ENZYME FSQD"/>
    <property type="match status" value="1"/>
</dbReference>
<keyword evidence="7" id="KW-1185">Reference proteome</keyword>
<dbReference type="PROSITE" id="PS50975">
    <property type="entry name" value="ATP_GRASP"/>
    <property type="match status" value="1"/>
</dbReference>
<dbReference type="InterPro" id="IPR013815">
    <property type="entry name" value="ATP_grasp_subdomain_1"/>
</dbReference>
<gene>
    <name evidence="6" type="ORF">HGA07_03615</name>
</gene>
<keyword evidence="3 4" id="KW-0067">ATP-binding</keyword>